<accession>A0AAN9V7F1</accession>
<dbReference type="AlphaFoldDB" id="A0AAN9V7F1"/>
<dbReference type="InterPro" id="IPR032675">
    <property type="entry name" value="LRR_dom_sf"/>
</dbReference>
<protein>
    <recommendedName>
        <fullName evidence="2">ATP synthase subunit s-like protein</fullName>
    </recommendedName>
</protein>
<evidence type="ECO:0000313" key="3">
    <source>
        <dbReference type="EMBL" id="KAK7791160.1"/>
    </source>
</evidence>
<name>A0AAN9V7F1_9ORTH</name>
<dbReference type="FunFam" id="3.80.10.10:FF:000168">
    <property type="entry name" value="Distal membrane arm assembly complex 2"/>
    <property type="match status" value="1"/>
</dbReference>
<evidence type="ECO:0000256" key="1">
    <source>
        <dbReference type="ARBA" id="ARBA00006901"/>
    </source>
</evidence>
<comment type="similarity">
    <text evidence="1">Belongs to the ATP synthase subunit s family.</text>
</comment>
<dbReference type="SUPFAM" id="SSF52047">
    <property type="entry name" value="RNI-like"/>
    <property type="match status" value="1"/>
</dbReference>
<gene>
    <name evidence="3" type="ORF">R5R35_013327</name>
</gene>
<comment type="caution">
    <text evidence="3">The sequence shown here is derived from an EMBL/GenBank/DDBJ whole genome shotgun (WGS) entry which is preliminary data.</text>
</comment>
<evidence type="ECO:0000313" key="4">
    <source>
        <dbReference type="Proteomes" id="UP001378592"/>
    </source>
</evidence>
<evidence type="ECO:0000256" key="2">
    <source>
        <dbReference type="ARBA" id="ARBA00076566"/>
    </source>
</evidence>
<reference evidence="3 4" key="1">
    <citation type="submission" date="2024-03" db="EMBL/GenBank/DDBJ databases">
        <title>The genome assembly and annotation of the cricket Gryllus longicercus Weissman &amp; Gray.</title>
        <authorList>
            <person name="Szrajer S."/>
            <person name="Gray D."/>
            <person name="Ylla G."/>
        </authorList>
    </citation>
    <scope>NUCLEOTIDE SEQUENCE [LARGE SCALE GENOMIC DNA]</scope>
    <source>
        <strain evidence="3">DAG 2021-001</strain>
        <tissue evidence="3">Whole body minus gut</tissue>
    </source>
</reference>
<keyword evidence="4" id="KW-1185">Reference proteome</keyword>
<proteinExistence type="inferred from homology"/>
<dbReference type="Gene3D" id="3.80.10.10">
    <property type="entry name" value="Ribonuclease Inhibitor"/>
    <property type="match status" value="1"/>
</dbReference>
<dbReference type="Proteomes" id="UP001378592">
    <property type="component" value="Unassembled WGS sequence"/>
</dbReference>
<sequence>MRLSNFESSVRGSEDNQLSGWRKSFKERGEWTSKFELFSPKTSSEGLIMRMIRAPIDLRPGVIKRWWKNKKEEYEMFEQSYIPDRHEILGNDLAAAHFVMYRGGKVKFSNENKWRAGKEHGLPNQKEPGYDLEAVDASDVNLYYQGLFNFKDLKYLKSLRLRNCRHMDDWCLDYISGELGTLEELDLQNCQNITERGLACLYRLQHLRYLNVNGIPQNRSFELTCLLLEETIPGLTIEGVDYVKQ</sequence>
<dbReference type="EMBL" id="JAZDUA010000556">
    <property type="protein sequence ID" value="KAK7791160.1"/>
    <property type="molecule type" value="Genomic_DNA"/>
</dbReference>
<organism evidence="3 4">
    <name type="scientific">Gryllus longicercus</name>
    <dbReference type="NCBI Taxonomy" id="2509291"/>
    <lineage>
        <taxon>Eukaryota</taxon>
        <taxon>Metazoa</taxon>
        <taxon>Ecdysozoa</taxon>
        <taxon>Arthropoda</taxon>
        <taxon>Hexapoda</taxon>
        <taxon>Insecta</taxon>
        <taxon>Pterygota</taxon>
        <taxon>Neoptera</taxon>
        <taxon>Polyneoptera</taxon>
        <taxon>Orthoptera</taxon>
        <taxon>Ensifera</taxon>
        <taxon>Gryllidea</taxon>
        <taxon>Grylloidea</taxon>
        <taxon>Gryllidae</taxon>
        <taxon>Gryllinae</taxon>
        <taxon>Gryllus</taxon>
    </lineage>
</organism>